<dbReference type="Proteomes" id="UP000008560">
    <property type="component" value="Chromosome"/>
</dbReference>
<name>E1WQE6_BACF6</name>
<dbReference type="EMBL" id="FQ312004">
    <property type="protein sequence ID" value="CBW23169.1"/>
    <property type="molecule type" value="Genomic_DNA"/>
</dbReference>
<organism evidence="1 2">
    <name type="scientific">Bacteroides fragilis (strain 638R)</name>
    <dbReference type="NCBI Taxonomy" id="862962"/>
    <lineage>
        <taxon>Bacteria</taxon>
        <taxon>Pseudomonadati</taxon>
        <taxon>Bacteroidota</taxon>
        <taxon>Bacteroidia</taxon>
        <taxon>Bacteroidales</taxon>
        <taxon>Bacteroidaceae</taxon>
        <taxon>Bacteroides</taxon>
    </lineage>
</organism>
<protein>
    <submittedName>
        <fullName evidence="1">Uncharacterized protein</fullName>
    </submittedName>
</protein>
<proteinExistence type="predicted"/>
<reference evidence="1 2" key="1">
    <citation type="journal article" date="2010" name="Microbiology">
        <title>Twenty-eight divergent polysaccharide loci specifying within- and amongst-strain capsule diversity in three strains of Bacteroides fragilis.</title>
        <authorList>
            <person name="Patrick S."/>
            <person name="Blakely G.W."/>
            <person name="Houston S."/>
            <person name="Moore J."/>
            <person name="Abratt V.R."/>
            <person name="Bertalan M."/>
            <person name="Cerdeno-Tarraga A.M."/>
            <person name="Quail M.A."/>
            <person name="Corton N."/>
            <person name="Corton C."/>
            <person name="Bignell A."/>
            <person name="Barron A."/>
            <person name="Clark L."/>
            <person name="Bentley S.D."/>
            <person name="Parkhill J."/>
        </authorList>
    </citation>
    <scope>NUCLEOTIDE SEQUENCE [LARGE SCALE GENOMIC DNA]</scope>
    <source>
        <strain evidence="1 2">638R</strain>
    </source>
</reference>
<evidence type="ECO:0000313" key="2">
    <source>
        <dbReference type="Proteomes" id="UP000008560"/>
    </source>
</evidence>
<dbReference type="KEGG" id="bfg:BF638R_2665"/>
<evidence type="ECO:0000313" key="1">
    <source>
        <dbReference type="EMBL" id="CBW23169.1"/>
    </source>
</evidence>
<accession>E1WQE6</accession>
<sequence length="76" mass="8273">MDSGVQIRCLSGYALQQIRHIVGTVEFRSRCDDVATLADTELVSLLSSVFTLNEASASTLSGDLYQRLLPCCFMGV</sequence>
<dbReference type="PATRIC" id="fig|862962.3.peg.2741"/>
<dbReference type="HOGENOM" id="CLU_2646883_0_0_10"/>
<dbReference type="AlphaFoldDB" id="E1WQE6"/>
<gene>
    <name evidence="1" type="ordered locus">BF638R_2665</name>
</gene>